<dbReference type="InterPro" id="IPR058240">
    <property type="entry name" value="rSAM_sf"/>
</dbReference>
<protein>
    <recommendedName>
        <fullName evidence="9">Pyrroloquinoline quinone biosynthesis protein PqqE</fullName>
    </recommendedName>
</protein>
<dbReference type="InterPro" id="IPR000385">
    <property type="entry name" value="MoaA_NifB_PqqE_Fe-S-bd_CS"/>
</dbReference>
<comment type="caution">
    <text evidence="7">The sequence shown here is derived from an EMBL/GenBank/DDBJ whole genome shotgun (WGS) entry which is preliminary data.</text>
</comment>
<dbReference type="Proteomes" id="UP001597083">
    <property type="component" value="Unassembled WGS sequence"/>
</dbReference>
<evidence type="ECO:0000256" key="1">
    <source>
        <dbReference type="ARBA" id="ARBA00001966"/>
    </source>
</evidence>
<dbReference type="Gene3D" id="3.20.20.70">
    <property type="entry name" value="Aldolase class I"/>
    <property type="match status" value="1"/>
</dbReference>
<organism evidence="7 8">
    <name type="scientific">Actinomadura adrarensis</name>
    <dbReference type="NCBI Taxonomy" id="1819600"/>
    <lineage>
        <taxon>Bacteria</taxon>
        <taxon>Bacillati</taxon>
        <taxon>Actinomycetota</taxon>
        <taxon>Actinomycetes</taxon>
        <taxon>Streptosporangiales</taxon>
        <taxon>Thermomonosporaceae</taxon>
        <taxon>Actinomadura</taxon>
    </lineage>
</organism>
<evidence type="ECO:0000256" key="4">
    <source>
        <dbReference type="ARBA" id="ARBA00022723"/>
    </source>
</evidence>
<name>A0ABW3CBG0_9ACTN</name>
<evidence type="ECO:0000313" key="8">
    <source>
        <dbReference type="Proteomes" id="UP001597083"/>
    </source>
</evidence>
<sequence>MTEERTGRRDGPRESQDEKVLDRPFGLLAELTYDCPLRCPYCSNPLNLGDYRDELTTEEWRRVLREARGLGVLQLH</sequence>
<keyword evidence="2" id="KW-0004">4Fe-4S</keyword>
<dbReference type="SUPFAM" id="SSF102114">
    <property type="entry name" value="Radical SAM enzymes"/>
    <property type="match status" value="1"/>
</dbReference>
<evidence type="ECO:0000256" key="2">
    <source>
        <dbReference type="ARBA" id="ARBA00022485"/>
    </source>
</evidence>
<comment type="cofactor">
    <cofactor evidence="1">
        <name>[4Fe-4S] cluster</name>
        <dbReference type="ChEBI" id="CHEBI:49883"/>
    </cofactor>
</comment>
<keyword evidence="3" id="KW-0949">S-adenosyl-L-methionine</keyword>
<keyword evidence="8" id="KW-1185">Reference proteome</keyword>
<proteinExistence type="predicted"/>
<reference evidence="8" key="1">
    <citation type="journal article" date="2019" name="Int. J. Syst. Evol. Microbiol.">
        <title>The Global Catalogue of Microorganisms (GCM) 10K type strain sequencing project: providing services to taxonomists for standard genome sequencing and annotation.</title>
        <authorList>
            <consortium name="The Broad Institute Genomics Platform"/>
            <consortium name="The Broad Institute Genome Sequencing Center for Infectious Disease"/>
            <person name="Wu L."/>
            <person name="Ma J."/>
        </authorList>
    </citation>
    <scope>NUCLEOTIDE SEQUENCE [LARGE SCALE GENOMIC DNA]</scope>
    <source>
        <strain evidence="8">JCM 31696</strain>
    </source>
</reference>
<accession>A0ABW3CBG0</accession>
<keyword evidence="4" id="KW-0479">Metal-binding</keyword>
<keyword evidence="6" id="KW-0411">Iron-sulfur</keyword>
<keyword evidence="5" id="KW-0408">Iron</keyword>
<evidence type="ECO:0008006" key="9">
    <source>
        <dbReference type="Google" id="ProtNLM"/>
    </source>
</evidence>
<dbReference type="PROSITE" id="PS01305">
    <property type="entry name" value="MOAA_NIFB_PQQE"/>
    <property type="match status" value="1"/>
</dbReference>
<dbReference type="SFLD" id="SFLDS00029">
    <property type="entry name" value="Radical_SAM"/>
    <property type="match status" value="1"/>
</dbReference>
<dbReference type="EMBL" id="JBHTIR010000787">
    <property type="protein sequence ID" value="MFD0851789.1"/>
    <property type="molecule type" value="Genomic_DNA"/>
</dbReference>
<dbReference type="InterPro" id="IPR007197">
    <property type="entry name" value="rSAM"/>
</dbReference>
<evidence type="ECO:0000256" key="5">
    <source>
        <dbReference type="ARBA" id="ARBA00023004"/>
    </source>
</evidence>
<evidence type="ECO:0000313" key="7">
    <source>
        <dbReference type="EMBL" id="MFD0851789.1"/>
    </source>
</evidence>
<feature type="non-terminal residue" evidence="7">
    <location>
        <position position="76"/>
    </location>
</feature>
<dbReference type="InterPro" id="IPR013785">
    <property type="entry name" value="Aldolase_TIM"/>
</dbReference>
<evidence type="ECO:0000256" key="3">
    <source>
        <dbReference type="ARBA" id="ARBA00022691"/>
    </source>
</evidence>
<gene>
    <name evidence="7" type="ORF">ACFQ07_06135</name>
</gene>
<evidence type="ECO:0000256" key="6">
    <source>
        <dbReference type="ARBA" id="ARBA00023014"/>
    </source>
</evidence>